<dbReference type="Proteomes" id="UP001317191">
    <property type="component" value="Unassembled WGS sequence"/>
</dbReference>
<protein>
    <submittedName>
        <fullName evidence="1">DUF3037 domain-containing protein</fullName>
    </submittedName>
</protein>
<dbReference type="Pfam" id="PF11236">
    <property type="entry name" value="DUF3037"/>
    <property type="match status" value="1"/>
</dbReference>
<name>A0ABT0TL63_9FLAO</name>
<proteinExistence type="predicted"/>
<sequence length="127" mass="14825">MHEKHLYEYAVIRVVPRVEREEFINVGLILFCKRKKYLRIAHELPTAKIQLLCPDFDVEQLEINLESFTKISSGKKEGGPIAEFEIAERFRWLTAVRSSSIQTSRPHPGFSDNLDETFEKLYSELVL</sequence>
<dbReference type="InterPro" id="IPR021398">
    <property type="entry name" value="DUF3037"/>
</dbReference>
<dbReference type="RefSeq" id="WP_250590825.1">
    <property type="nucleotide sequence ID" value="NZ_JAMLJM010000001.1"/>
</dbReference>
<reference evidence="1 2" key="1">
    <citation type="submission" date="2022-05" db="EMBL/GenBank/DDBJ databases">
        <title>Flavobacterium sp., isolated from activated sludge.</title>
        <authorList>
            <person name="Ran Q."/>
        </authorList>
    </citation>
    <scope>NUCLEOTIDE SEQUENCE [LARGE SCALE GENOMIC DNA]</scope>
    <source>
        <strain evidence="1 2">HXWNR70</strain>
    </source>
</reference>
<dbReference type="EMBL" id="JAMLJM010000001">
    <property type="protein sequence ID" value="MCL9808051.1"/>
    <property type="molecule type" value="Genomic_DNA"/>
</dbReference>
<organism evidence="1 2">
    <name type="scientific">Flavobacterium luminosum</name>
    <dbReference type="NCBI Taxonomy" id="2949086"/>
    <lineage>
        <taxon>Bacteria</taxon>
        <taxon>Pseudomonadati</taxon>
        <taxon>Bacteroidota</taxon>
        <taxon>Flavobacteriia</taxon>
        <taxon>Flavobacteriales</taxon>
        <taxon>Flavobacteriaceae</taxon>
        <taxon>Flavobacterium</taxon>
    </lineage>
</organism>
<gene>
    <name evidence="1" type="ORF">NAT50_01625</name>
</gene>
<accession>A0ABT0TL63</accession>
<comment type="caution">
    <text evidence="1">The sequence shown here is derived from an EMBL/GenBank/DDBJ whole genome shotgun (WGS) entry which is preliminary data.</text>
</comment>
<evidence type="ECO:0000313" key="2">
    <source>
        <dbReference type="Proteomes" id="UP001317191"/>
    </source>
</evidence>
<keyword evidence="2" id="KW-1185">Reference proteome</keyword>
<evidence type="ECO:0000313" key="1">
    <source>
        <dbReference type="EMBL" id="MCL9808051.1"/>
    </source>
</evidence>